<evidence type="ECO:0008006" key="3">
    <source>
        <dbReference type="Google" id="ProtNLM"/>
    </source>
</evidence>
<dbReference type="InterPro" id="IPR055766">
    <property type="entry name" value="DUF7342"/>
</dbReference>
<proteinExistence type="predicted"/>
<sequence>MNDAPGVERWKEHQSAFDRVRSIAVTVSEPRSADWIAEQAHVAGNTARDHLQRLVEMNVLQTSSGETATRYAPDPLYTRMQALRDLLDSRDRDDLLELRSDLQEQIEDWQSTYDVDSPDDLREQAARTDTAEQTRELRHTANDWEIVAYRRRLVEDAIEHYSDYAGSAPAPA</sequence>
<accession>A0A830F9R3</accession>
<dbReference type="AlphaFoldDB" id="A0A830F9R3"/>
<dbReference type="OrthoDB" id="183382at2157"/>
<organism evidence="1 2">
    <name type="scientific">Halocalculus aciditolerans</name>
    <dbReference type="NCBI Taxonomy" id="1383812"/>
    <lineage>
        <taxon>Archaea</taxon>
        <taxon>Methanobacteriati</taxon>
        <taxon>Methanobacteriota</taxon>
        <taxon>Stenosarchaea group</taxon>
        <taxon>Halobacteria</taxon>
        <taxon>Halobacteriales</taxon>
        <taxon>Halobacteriaceae</taxon>
        <taxon>Halocalculus</taxon>
    </lineage>
</organism>
<dbReference type="Pfam" id="PF24033">
    <property type="entry name" value="DUF7342"/>
    <property type="match status" value="1"/>
</dbReference>
<evidence type="ECO:0000313" key="1">
    <source>
        <dbReference type="EMBL" id="GGL68365.1"/>
    </source>
</evidence>
<dbReference type="EMBL" id="BMPG01000004">
    <property type="protein sequence ID" value="GGL68365.1"/>
    <property type="molecule type" value="Genomic_DNA"/>
</dbReference>
<reference evidence="1" key="2">
    <citation type="submission" date="2020-09" db="EMBL/GenBank/DDBJ databases">
        <authorList>
            <person name="Sun Q."/>
            <person name="Ohkuma M."/>
        </authorList>
    </citation>
    <scope>NUCLEOTIDE SEQUENCE</scope>
    <source>
        <strain evidence="1">JCM 19596</strain>
    </source>
</reference>
<protein>
    <recommendedName>
        <fullName evidence="3">ArsR family transcriptional regulator</fullName>
    </recommendedName>
</protein>
<keyword evidence="2" id="KW-1185">Reference proteome</keyword>
<gene>
    <name evidence="1" type="ORF">GCM10009039_27920</name>
</gene>
<reference evidence="1" key="1">
    <citation type="journal article" date="2014" name="Int. J. Syst. Evol. Microbiol.">
        <title>Complete genome sequence of Corynebacterium casei LMG S-19264T (=DSM 44701T), isolated from a smear-ripened cheese.</title>
        <authorList>
            <consortium name="US DOE Joint Genome Institute (JGI-PGF)"/>
            <person name="Walter F."/>
            <person name="Albersmeier A."/>
            <person name="Kalinowski J."/>
            <person name="Ruckert C."/>
        </authorList>
    </citation>
    <scope>NUCLEOTIDE SEQUENCE</scope>
    <source>
        <strain evidence="1">JCM 19596</strain>
    </source>
</reference>
<name>A0A830F9R3_9EURY</name>
<dbReference type="Proteomes" id="UP000607197">
    <property type="component" value="Unassembled WGS sequence"/>
</dbReference>
<comment type="caution">
    <text evidence="1">The sequence shown here is derived from an EMBL/GenBank/DDBJ whole genome shotgun (WGS) entry which is preliminary data.</text>
</comment>
<evidence type="ECO:0000313" key="2">
    <source>
        <dbReference type="Proteomes" id="UP000607197"/>
    </source>
</evidence>
<dbReference type="RefSeq" id="WP_188979998.1">
    <property type="nucleotide sequence ID" value="NZ_BMPG01000004.1"/>
</dbReference>